<organism evidence="1">
    <name type="scientific">Prunus dulcis</name>
    <name type="common">Almond</name>
    <name type="synonym">Amygdalus dulcis</name>
    <dbReference type="NCBI Taxonomy" id="3755"/>
    <lineage>
        <taxon>Eukaryota</taxon>
        <taxon>Viridiplantae</taxon>
        <taxon>Streptophyta</taxon>
        <taxon>Embryophyta</taxon>
        <taxon>Tracheophyta</taxon>
        <taxon>Spermatophyta</taxon>
        <taxon>Magnoliopsida</taxon>
        <taxon>eudicotyledons</taxon>
        <taxon>Gunneridae</taxon>
        <taxon>Pentapetalae</taxon>
        <taxon>rosids</taxon>
        <taxon>fabids</taxon>
        <taxon>Rosales</taxon>
        <taxon>Rosaceae</taxon>
        <taxon>Amygdaloideae</taxon>
        <taxon>Amygdaleae</taxon>
        <taxon>Prunus</taxon>
    </lineage>
</organism>
<name>A0A5H2XRS3_PRUDU</name>
<dbReference type="EMBL" id="AP021825">
    <property type="protein sequence ID" value="BBN70493.1"/>
    <property type="molecule type" value="Genomic_DNA"/>
</dbReference>
<gene>
    <name evidence="1" type="ORF">Prudu_1488S000300</name>
</gene>
<dbReference type="AlphaFoldDB" id="A0A5H2XRS3"/>
<reference evidence="1" key="1">
    <citation type="journal article" date="2019" name="Science">
        <title>Mutation of a bHLH transcription factor allowed almond domestication.</title>
        <authorList>
            <person name="Sanchez-Perez R."/>
            <person name="Pavan S."/>
            <person name="Mazzeo R."/>
            <person name="Moldovan C."/>
            <person name="Aiese Cigliano R."/>
            <person name="Del Cueto J."/>
            <person name="Ricciardi F."/>
            <person name="Lotti C."/>
            <person name="Ricciardi L."/>
            <person name="Dicenta F."/>
            <person name="Lopez-Marques R.L."/>
            <person name="Lindberg Moller B."/>
        </authorList>
    </citation>
    <scope>NUCLEOTIDE SEQUENCE</scope>
</reference>
<proteinExistence type="predicted"/>
<protein>
    <submittedName>
        <fullName evidence="1">Uncharacterized protein</fullName>
    </submittedName>
</protein>
<accession>A0A5H2XRS3</accession>
<evidence type="ECO:0000313" key="1">
    <source>
        <dbReference type="EMBL" id="BBN70493.1"/>
    </source>
</evidence>
<sequence>MDGWGKELGQLTWNFVSSDLNAKTRVDLEKIRAEKERAKNGHVPSGALDTKLYQDCCCCYGLDEFRGHVLKEDGSRMTPKVWGKGEAFGF</sequence>